<keyword evidence="2" id="KW-1185">Reference proteome</keyword>
<protein>
    <submittedName>
        <fullName evidence="1">Glycogen debranching protein</fullName>
    </submittedName>
</protein>
<dbReference type="Proteomes" id="UP000188637">
    <property type="component" value="Unassembled WGS sequence"/>
</dbReference>
<gene>
    <name evidence="1" type="ORF">AN640_01780</name>
</gene>
<organism evidence="1 2">
    <name type="scientific">Candidatus Epulonipiscium fishelsonii</name>
    <dbReference type="NCBI Taxonomy" id="77094"/>
    <lineage>
        <taxon>Bacteria</taxon>
        <taxon>Bacillati</taxon>
        <taxon>Bacillota</taxon>
        <taxon>Clostridia</taxon>
        <taxon>Lachnospirales</taxon>
        <taxon>Lachnospiraceae</taxon>
        <taxon>Candidatus Epulonipiscium</taxon>
    </lineage>
</organism>
<reference evidence="1" key="1">
    <citation type="submission" date="2016-08" db="EMBL/GenBank/DDBJ databases">
        <authorList>
            <person name="Ngugi D.K."/>
            <person name="Miyake S."/>
            <person name="Stingl U."/>
        </authorList>
    </citation>
    <scope>NUCLEOTIDE SEQUENCE</scope>
    <source>
        <strain evidence="1">SCG-D08WGA-EpuloA1</strain>
    </source>
</reference>
<sequence>MKKVNYEFGAQYFRDMEYGNDREWLISNGLGGYSCSTILGGGNRVHHGYLVVALEPPSERILVFTRTQEQIQIGSNSYDLTSQSYITNPKTGHNYLKKFIFDGVPTYVYQIEDVEIKKTICMEYEHNTVVVCYEIKNGIDKASINVIPLFNYKKDEWFNHTSTIGLDVHLYDDILKLEPKHNQNLKIQFYKSEGEYVDRRLMPTLMTSPNYVYEDNHYYKYERDNGKSGLDSHFTPYEIRINLEPNETKKFYFKCTIEELNSKDGFDIIEEFKNRQEKLLDIAGYEEELAQKLVLSADNFISQRKSTNLKTILAGFPWFGDWGRDTMIAFNGITLATKRYTEAREILESFAMYVKNGLIPNLFSEHVGDLAYNTVDGSLWYFYAVDMYLNHTNDYSFVKEKLYHHLENIIQAYKNGTDFAIRMDTDGLIIAGDGSCQLTWMDAMIGEWVVTPRNGKPVEVNALWYNSLCVMEKLSKHFKKDSTEYSTLANKVKTSFKNKFWNEKNHCLYDVVDSSNEEIRCNQIWAVSLPYNMMSPEQEKQIVQIVYKKLYNIYGLRTLSPNDQKFVKEYIGSHYDRDASYHMGTTWVFPIGGFITAYCKVNNYSKEAILTAEEMCLIFLQHLNDGCINGIAELFDGDIANKGKGCFNQAWSVGEVLRAYTEDVLPHKN</sequence>
<proteinExistence type="predicted"/>
<comment type="caution">
    <text evidence="1">The sequence shown here is derived from an EMBL/GenBank/DDBJ whole genome shotgun (WGS) entry which is preliminary data.</text>
</comment>
<evidence type="ECO:0000313" key="2">
    <source>
        <dbReference type="Proteomes" id="UP000188637"/>
    </source>
</evidence>
<evidence type="ECO:0000313" key="1">
    <source>
        <dbReference type="EMBL" id="ONI39502.1"/>
    </source>
</evidence>
<name>A0ACC8XB56_9FIRM</name>
<accession>A0ACC8XB56</accession>
<dbReference type="EMBL" id="LJHD01000261">
    <property type="protein sequence ID" value="ONI39502.1"/>
    <property type="molecule type" value="Genomic_DNA"/>
</dbReference>